<dbReference type="EMBL" id="VSRR010002788">
    <property type="protein sequence ID" value="MPC33233.1"/>
    <property type="molecule type" value="Genomic_DNA"/>
</dbReference>
<dbReference type="SUPFAM" id="SSF82895">
    <property type="entry name" value="TSP-1 type 1 repeat"/>
    <property type="match status" value="1"/>
</dbReference>
<dbReference type="PROSITE" id="PS50092">
    <property type="entry name" value="TSP1"/>
    <property type="match status" value="1"/>
</dbReference>
<organism evidence="1 2">
    <name type="scientific">Portunus trituberculatus</name>
    <name type="common">Swimming crab</name>
    <name type="synonym">Neptunus trituberculatus</name>
    <dbReference type="NCBI Taxonomy" id="210409"/>
    <lineage>
        <taxon>Eukaryota</taxon>
        <taxon>Metazoa</taxon>
        <taxon>Ecdysozoa</taxon>
        <taxon>Arthropoda</taxon>
        <taxon>Crustacea</taxon>
        <taxon>Multicrustacea</taxon>
        <taxon>Malacostraca</taxon>
        <taxon>Eumalacostraca</taxon>
        <taxon>Eucarida</taxon>
        <taxon>Decapoda</taxon>
        <taxon>Pleocyemata</taxon>
        <taxon>Brachyura</taxon>
        <taxon>Eubrachyura</taxon>
        <taxon>Portunoidea</taxon>
        <taxon>Portunidae</taxon>
        <taxon>Portuninae</taxon>
        <taxon>Portunus</taxon>
    </lineage>
</organism>
<accession>A0A5B7EJJ7</accession>
<gene>
    <name evidence="1" type="primary">UNC5D</name>
    <name evidence="1" type="ORF">E2C01_026575</name>
</gene>
<evidence type="ECO:0000313" key="1">
    <source>
        <dbReference type="EMBL" id="MPC33233.1"/>
    </source>
</evidence>
<dbReference type="Proteomes" id="UP000324222">
    <property type="component" value="Unassembled WGS sequence"/>
</dbReference>
<evidence type="ECO:0000313" key="2">
    <source>
        <dbReference type="Proteomes" id="UP000324222"/>
    </source>
</evidence>
<dbReference type="AlphaFoldDB" id="A0A5B7EJJ7"/>
<protein>
    <submittedName>
        <fullName evidence="1">Netrin receptor UNC5D</fullName>
    </submittedName>
</protein>
<comment type="caution">
    <text evidence="1">The sequence shown here is derived from an EMBL/GenBank/DDBJ whole genome shotgun (WGS) entry which is preliminary data.</text>
</comment>
<keyword evidence="1" id="KW-0675">Receptor</keyword>
<reference evidence="1 2" key="1">
    <citation type="submission" date="2019-05" db="EMBL/GenBank/DDBJ databases">
        <title>Another draft genome of Portunus trituberculatus and its Hox gene families provides insights of decapod evolution.</title>
        <authorList>
            <person name="Jeong J.-H."/>
            <person name="Song I."/>
            <person name="Kim S."/>
            <person name="Choi T."/>
            <person name="Kim D."/>
            <person name="Ryu S."/>
            <person name="Kim W."/>
        </authorList>
    </citation>
    <scope>NUCLEOTIDE SEQUENCE [LARGE SCALE GENOMIC DNA]</scope>
    <source>
        <tissue evidence="1">Muscle</tissue>
    </source>
</reference>
<dbReference type="InterPro" id="IPR036383">
    <property type="entry name" value="TSP1_rpt_sf"/>
</dbReference>
<dbReference type="InterPro" id="IPR000884">
    <property type="entry name" value="TSP1_rpt"/>
</dbReference>
<sequence>MQRRTRTCSAPTPQNGGAACQGLAVQRTDCSHLCPGESEAPSGERGLGIMVLLVDVWPRLSPPPPEVMFVPCASARGSLLPWRRLHFCQLHRRDVS</sequence>
<dbReference type="Gene3D" id="2.20.100.10">
    <property type="entry name" value="Thrombospondin type-1 (TSP1) repeat"/>
    <property type="match status" value="1"/>
</dbReference>
<name>A0A5B7EJJ7_PORTR</name>
<keyword evidence="2" id="KW-1185">Reference proteome</keyword>
<proteinExistence type="predicted"/>
<dbReference type="PROSITE" id="PS51257">
    <property type="entry name" value="PROKAR_LIPOPROTEIN"/>
    <property type="match status" value="1"/>
</dbReference>